<sequence length="50" mass="5314">MHTLEGKRIQSSLPGIVATILERSSGAEIWPVYAMAGGHSKDMALFPDSG</sequence>
<reference evidence="1" key="1">
    <citation type="journal article" date="2019" name="bioRxiv">
        <title>The Genome of the Zebra Mussel, Dreissena polymorpha: A Resource for Invasive Species Research.</title>
        <authorList>
            <person name="McCartney M.A."/>
            <person name="Auch B."/>
            <person name="Kono T."/>
            <person name="Mallez S."/>
            <person name="Zhang Y."/>
            <person name="Obille A."/>
            <person name="Becker A."/>
            <person name="Abrahante J.E."/>
            <person name="Garbe J."/>
            <person name="Badalamenti J.P."/>
            <person name="Herman A."/>
            <person name="Mangelson H."/>
            <person name="Liachko I."/>
            <person name="Sullivan S."/>
            <person name="Sone E.D."/>
            <person name="Koren S."/>
            <person name="Silverstein K.A.T."/>
            <person name="Beckman K.B."/>
            <person name="Gohl D.M."/>
        </authorList>
    </citation>
    <scope>NUCLEOTIDE SEQUENCE</scope>
    <source>
        <strain evidence="1">Duluth1</strain>
        <tissue evidence="1">Whole animal</tissue>
    </source>
</reference>
<name>A0A9D3XX97_DREPO</name>
<dbReference type="Proteomes" id="UP000828390">
    <property type="component" value="Unassembled WGS sequence"/>
</dbReference>
<dbReference type="EMBL" id="JAIWYP010000007">
    <property type="protein sequence ID" value="KAH3794220.1"/>
    <property type="molecule type" value="Genomic_DNA"/>
</dbReference>
<reference evidence="1" key="2">
    <citation type="submission" date="2020-11" db="EMBL/GenBank/DDBJ databases">
        <authorList>
            <person name="McCartney M.A."/>
            <person name="Auch B."/>
            <person name="Kono T."/>
            <person name="Mallez S."/>
            <person name="Becker A."/>
            <person name="Gohl D.M."/>
            <person name="Silverstein K.A.T."/>
            <person name="Koren S."/>
            <person name="Bechman K.B."/>
            <person name="Herman A."/>
            <person name="Abrahante J.E."/>
            <person name="Garbe J."/>
        </authorList>
    </citation>
    <scope>NUCLEOTIDE SEQUENCE</scope>
    <source>
        <strain evidence="1">Duluth1</strain>
        <tissue evidence="1">Whole animal</tissue>
    </source>
</reference>
<comment type="caution">
    <text evidence="1">The sequence shown here is derived from an EMBL/GenBank/DDBJ whole genome shotgun (WGS) entry which is preliminary data.</text>
</comment>
<evidence type="ECO:0000313" key="1">
    <source>
        <dbReference type="EMBL" id="KAH3689609.1"/>
    </source>
</evidence>
<protein>
    <submittedName>
        <fullName evidence="1">Uncharacterized protein</fullName>
    </submittedName>
</protein>
<evidence type="ECO:0000313" key="2">
    <source>
        <dbReference type="EMBL" id="KAH3794220.1"/>
    </source>
</evidence>
<accession>A0A9D3XX97</accession>
<gene>
    <name evidence="2" type="ORF">DPMN_147751</name>
    <name evidence="1" type="ORF">DPMN_190696</name>
</gene>
<organism evidence="1 3">
    <name type="scientific">Dreissena polymorpha</name>
    <name type="common">Zebra mussel</name>
    <name type="synonym">Mytilus polymorpha</name>
    <dbReference type="NCBI Taxonomy" id="45954"/>
    <lineage>
        <taxon>Eukaryota</taxon>
        <taxon>Metazoa</taxon>
        <taxon>Spiralia</taxon>
        <taxon>Lophotrochozoa</taxon>
        <taxon>Mollusca</taxon>
        <taxon>Bivalvia</taxon>
        <taxon>Autobranchia</taxon>
        <taxon>Heteroconchia</taxon>
        <taxon>Euheterodonta</taxon>
        <taxon>Imparidentia</taxon>
        <taxon>Neoheterodontei</taxon>
        <taxon>Myida</taxon>
        <taxon>Dreissenoidea</taxon>
        <taxon>Dreissenidae</taxon>
        <taxon>Dreissena</taxon>
    </lineage>
</organism>
<proteinExistence type="predicted"/>
<evidence type="ECO:0000313" key="3">
    <source>
        <dbReference type="Proteomes" id="UP000828390"/>
    </source>
</evidence>
<dbReference type="AlphaFoldDB" id="A0A9D3XX97"/>
<dbReference type="EMBL" id="JAIWYP010000107">
    <property type="protein sequence ID" value="KAH3689609.1"/>
    <property type="molecule type" value="Genomic_DNA"/>
</dbReference>
<keyword evidence="3" id="KW-1185">Reference proteome</keyword>